<evidence type="ECO:0000313" key="1">
    <source>
        <dbReference type="EMBL" id="KAI0062977.1"/>
    </source>
</evidence>
<sequence>MSALDLHNTLFSPEPSYSPHTPSDSRISHTRTISAITVATSSHSHPTEPLLHPSSPSSAAYRDILSRQPAHPDSPRAEWDSSLDGDRVTSIEQRGYWEQSMRRRLRRLRTIKGVLLLLIGECAMTSSRGQPDDGICRCMGCVHFRPLLRRIRRVFDSRPPGCLAVPRHLLPPLTHADHLPRITSAMSPPLYPP</sequence>
<protein>
    <submittedName>
        <fullName evidence="1">Uncharacterized protein</fullName>
    </submittedName>
</protein>
<dbReference type="Proteomes" id="UP000814140">
    <property type="component" value="Unassembled WGS sequence"/>
</dbReference>
<keyword evidence="2" id="KW-1185">Reference proteome</keyword>
<accession>A0ACB8T3D5</accession>
<dbReference type="EMBL" id="MU277205">
    <property type="protein sequence ID" value="KAI0062977.1"/>
    <property type="molecule type" value="Genomic_DNA"/>
</dbReference>
<evidence type="ECO:0000313" key="2">
    <source>
        <dbReference type="Proteomes" id="UP000814140"/>
    </source>
</evidence>
<name>A0ACB8T3D5_9AGAM</name>
<comment type="caution">
    <text evidence="1">The sequence shown here is derived from an EMBL/GenBank/DDBJ whole genome shotgun (WGS) entry which is preliminary data.</text>
</comment>
<proteinExistence type="predicted"/>
<organism evidence="1 2">
    <name type="scientific">Artomyces pyxidatus</name>
    <dbReference type="NCBI Taxonomy" id="48021"/>
    <lineage>
        <taxon>Eukaryota</taxon>
        <taxon>Fungi</taxon>
        <taxon>Dikarya</taxon>
        <taxon>Basidiomycota</taxon>
        <taxon>Agaricomycotina</taxon>
        <taxon>Agaricomycetes</taxon>
        <taxon>Russulales</taxon>
        <taxon>Auriscalpiaceae</taxon>
        <taxon>Artomyces</taxon>
    </lineage>
</organism>
<reference evidence="1" key="1">
    <citation type="submission" date="2021-03" db="EMBL/GenBank/DDBJ databases">
        <authorList>
            <consortium name="DOE Joint Genome Institute"/>
            <person name="Ahrendt S."/>
            <person name="Looney B.P."/>
            <person name="Miyauchi S."/>
            <person name="Morin E."/>
            <person name="Drula E."/>
            <person name="Courty P.E."/>
            <person name="Chicoki N."/>
            <person name="Fauchery L."/>
            <person name="Kohler A."/>
            <person name="Kuo A."/>
            <person name="Labutti K."/>
            <person name="Pangilinan J."/>
            <person name="Lipzen A."/>
            <person name="Riley R."/>
            <person name="Andreopoulos W."/>
            <person name="He G."/>
            <person name="Johnson J."/>
            <person name="Barry K.W."/>
            <person name="Grigoriev I.V."/>
            <person name="Nagy L."/>
            <person name="Hibbett D."/>
            <person name="Henrissat B."/>
            <person name="Matheny P.B."/>
            <person name="Labbe J."/>
            <person name="Martin F."/>
        </authorList>
    </citation>
    <scope>NUCLEOTIDE SEQUENCE</scope>
    <source>
        <strain evidence="1">HHB10654</strain>
    </source>
</reference>
<gene>
    <name evidence="1" type="ORF">BV25DRAFT_1825034</name>
</gene>
<reference evidence="1" key="2">
    <citation type="journal article" date="2022" name="New Phytol.">
        <title>Evolutionary transition to the ectomycorrhizal habit in the genomes of a hyperdiverse lineage of mushroom-forming fungi.</title>
        <authorList>
            <person name="Looney B."/>
            <person name="Miyauchi S."/>
            <person name="Morin E."/>
            <person name="Drula E."/>
            <person name="Courty P.E."/>
            <person name="Kohler A."/>
            <person name="Kuo A."/>
            <person name="LaButti K."/>
            <person name="Pangilinan J."/>
            <person name="Lipzen A."/>
            <person name="Riley R."/>
            <person name="Andreopoulos W."/>
            <person name="He G."/>
            <person name="Johnson J."/>
            <person name="Nolan M."/>
            <person name="Tritt A."/>
            <person name="Barry K.W."/>
            <person name="Grigoriev I.V."/>
            <person name="Nagy L.G."/>
            <person name="Hibbett D."/>
            <person name="Henrissat B."/>
            <person name="Matheny P.B."/>
            <person name="Labbe J."/>
            <person name="Martin F.M."/>
        </authorList>
    </citation>
    <scope>NUCLEOTIDE SEQUENCE</scope>
    <source>
        <strain evidence="1">HHB10654</strain>
    </source>
</reference>